<keyword evidence="1" id="KW-0472">Membrane</keyword>
<dbReference type="EMBL" id="JBEYBF010000005">
    <property type="protein sequence ID" value="MEU1952207.1"/>
    <property type="molecule type" value="Genomic_DNA"/>
</dbReference>
<keyword evidence="1" id="KW-1133">Transmembrane helix</keyword>
<evidence type="ECO:0008006" key="4">
    <source>
        <dbReference type="Google" id="ProtNLM"/>
    </source>
</evidence>
<comment type="caution">
    <text evidence="2">The sequence shown here is derived from an EMBL/GenBank/DDBJ whole genome shotgun (WGS) entry which is preliminary data.</text>
</comment>
<evidence type="ECO:0000256" key="1">
    <source>
        <dbReference type="SAM" id="Phobius"/>
    </source>
</evidence>
<protein>
    <recommendedName>
        <fullName evidence="4">MFS transporter</fullName>
    </recommendedName>
</protein>
<keyword evidence="1" id="KW-0812">Transmembrane</keyword>
<proteinExistence type="predicted"/>
<dbReference type="Proteomes" id="UP001550628">
    <property type="component" value="Unassembled WGS sequence"/>
</dbReference>
<evidence type="ECO:0000313" key="3">
    <source>
        <dbReference type="Proteomes" id="UP001550628"/>
    </source>
</evidence>
<feature type="transmembrane region" description="Helical" evidence="1">
    <location>
        <begin position="71"/>
        <end position="92"/>
    </location>
</feature>
<organism evidence="2 3">
    <name type="scientific">Nocardia rhamnosiphila</name>
    <dbReference type="NCBI Taxonomy" id="426716"/>
    <lineage>
        <taxon>Bacteria</taxon>
        <taxon>Bacillati</taxon>
        <taxon>Actinomycetota</taxon>
        <taxon>Actinomycetes</taxon>
        <taxon>Mycobacteriales</taxon>
        <taxon>Nocardiaceae</taxon>
        <taxon>Nocardia</taxon>
    </lineage>
</organism>
<feature type="transmembrane region" description="Helical" evidence="1">
    <location>
        <begin position="98"/>
        <end position="116"/>
    </location>
</feature>
<name>A0ABV2WMT7_9NOCA</name>
<gene>
    <name evidence="2" type="ORF">ABZ510_10115</name>
</gene>
<evidence type="ECO:0000313" key="2">
    <source>
        <dbReference type="EMBL" id="MEU1952207.1"/>
    </source>
</evidence>
<reference evidence="2 3" key="1">
    <citation type="submission" date="2024-06" db="EMBL/GenBank/DDBJ databases">
        <title>The Natural Products Discovery Center: Release of the First 8490 Sequenced Strains for Exploring Actinobacteria Biosynthetic Diversity.</title>
        <authorList>
            <person name="Kalkreuter E."/>
            <person name="Kautsar S.A."/>
            <person name="Yang D."/>
            <person name="Bader C.D."/>
            <person name="Teijaro C.N."/>
            <person name="Fluegel L."/>
            <person name="Davis C.M."/>
            <person name="Simpson J.R."/>
            <person name="Lauterbach L."/>
            <person name="Steele A.D."/>
            <person name="Gui C."/>
            <person name="Meng S."/>
            <person name="Li G."/>
            <person name="Viehrig K."/>
            <person name="Ye F."/>
            <person name="Su P."/>
            <person name="Kiefer A.F."/>
            <person name="Nichols A."/>
            <person name="Cepeda A.J."/>
            <person name="Yan W."/>
            <person name="Fan B."/>
            <person name="Jiang Y."/>
            <person name="Adhikari A."/>
            <person name="Zheng C.-J."/>
            <person name="Schuster L."/>
            <person name="Cowan T.M."/>
            <person name="Smanski M.J."/>
            <person name="Chevrette M.G."/>
            <person name="De Carvalho L.P.S."/>
            <person name="Shen B."/>
        </authorList>
    </citation>
    <scope>NUCLEOTIDE SEQUENCE [LARGE SCALE GENOMIC DNA]</scope>
    <source>
        <strain evidence="2 3">NPDC019708</strain>
    </source>
</reference>
<dbReference type="RefSeq" id="WP_356956853.1">
    <property type="nucleotide sequence ID" value="NZ_JBEYBD010000007.1"/>
</dbReference>
<accession>A0ABV2WMT7</accession>
<keyword evidence="3" id="KW-1185">Reference proteome</keyword>
<sequence>MASASSIDAMIRYRWSGPVTNSLRSFQFSANRAISSPDCASCGYRSARALPTGTNGSACEHSFSDAQRGRIIAVFAIGASVTVGLAAPLGNFVLHRPLVYWLGTGLVLGAVALLLVPVQRRATAVSADEQ</sequence>